<proteinExistence type="predicted"/>
<dbReference type="EMBL" id="JAGIKX010000014">
    <property type="protein sequence ID" value="MBP2257801.1"/>
    <property type="molecule type" value="Genomic_DNA"/>
</dbReference>
<evidence type="ECO:0008006" key="3">
    <source>
        <dbReference type="Google" id="ProtNLM"/>
    </source>
</evidence>
<name>A0ABS4S8I5_9BACI</name>
<dbReference type="Proteomes" id="UP001519294">
    <property type="component" value="Unassembled WGS sequence"/>
</dbReference>
<keyword evidence="2" id="KW-1185">Reference proteome</keyword>
<evidence type="ECO:0000313" key="1">
    <source>
        <dbReference type="EMBL" id="MBP2257801.1"/>
    </source>
</evidence>
<protein>
    <recommendedName>
        <fullName evidence="3">Type 2 lantibiotic</fullName>
    </recommendedName>
</protein>
<comment type="caution">
    <text evidence="1">The sequence shown here is derived from an EMBL/GenBank/DDBJ whole genome shotgun (WGS) entry which is preliminary data.</text>
</comment>
<dbReference type="RefSeq" id="WP_029265914.1">
    <property type="nucleotide sequence ID" value="NZ_JAGIKX010000014.1"/>
</dbReference>
<gene>
    <name evidence="1" type="ORF">J2Z81_001755</name>
</gene>
<dbReference type="Pfam" id="PF16934">
    <property type="entry name" value="Mersacidin"/>
    <property type="match status" value="1"/>
</dbReference>
<reference evidence="1 2" key="1">
    <citation type="submission" date="2021-03" db="EMBL/GenBank/DDBJ databases">
        <title>Genomic Encyclopedia of Type Strains, Phase IV (KMG-IV): sequencing the most valuable type-strain genomes for metagenomic binning, comparative biology and taxonomic classification.</title>
        <authorList>
            <person name="Goeker M."/>
        </authorList>
    </citation>
    <scope>NUCLEOTIDE SEQUENCE [LARGE SCALE GENOMIC DNA]</scope>
    <source>
        <strain evidence="1 2">DSM 25790</strain>
    </source>
</reference>
<organism evidence="1 2">
    <name type="scientific">Virgibacillus alimentarius</name>
    <dbReference type="NCBI Taxonomy" id="698769"/>
    <lineage>
        <taxon>Bacteria</taxon>
        <taxon>Bacillati</taxon>
        <taxon>Bacillota</taxon>
        <taxon>Bacilli</taxon>
        <taxon>Bacillales</taxon>
        <taxon>Bacillaceae</taxon>
        <taxon>Virgibacillus</taxon>
    </lineage>
</organism>
<evidence type="ECO:0000313" key="2">
    <source>
        <dbReference type="Proteomes" id="UP001519294"/>
    </source>
</evidence>
<dbReference type="NCBIfam" id="NF038161">
    <property type="entry name" value="lant_II_LchA2"/>
    <property type="match status" value="1"/>
</dbReference>
<sequence length="59" mass="6454">MFEKIETAWKNPEMRMEGVLESPVGEVSEEELAAAVGGSDVNPQTTWPCVIILTTTICD</sequence>
<accession>A0ABS4S8I5</accession>
<dbReference type="InterPro" id="IPR027632">
    <property type="entry name" value="Lant_2_A2"/>
</dbReference>